<evidence type="ECO:0000313" key="3">
    <source>
        <dbReference type="Proteomes" id="UP000886595"/>
    </source>
</evidence>
<feature type="compositionally biased region" description="Basic residues" evidence="1">
    <location>
        <begin position="22"/>
        <end position="35"/>
    </location>
</feature>
<gene>
    <name evidence="2" type="ORF">Bca52824_056018</name>
</gene>
<organism evidence="2 3">
    <name type="scientific">Brassica carinata</name>
    <name type="common">Ethiopian mustard</name>
    <name type="synonym">Abyssinian cabbage</name>
    <dbReference type="NCBI Taxonomy" id="52824"/>
    <lineage>
        <taxon>Eukaryota</taxon>
        <taxon>Viridiplantae</taxon>
        <taxon>Streptophyta</taxon>
        <taxon>Embryophyta</taxon>
        <taxon>Tracheophyta</taxon>
        <taxon>Spermatophyta</taxon>
        <taxon>Magnoliopsida</taxon>
        <taxon>eudicotyledons</taxon>
        <taxon>Gunneridae</taxon>
        <taxon>Pentapetalae</taxon>
        <taxon>rosids</taxon>
        <taxon>malvids</taxon>
        <taxon>Brassicales</taxon>
        <taxon>Brassicaceae</taxon>
        <taxon>Brassiceae</taxon>
        <taxon>Brassica</taxon>
    </lineage>
</organism>
<accession>A0A8X7R8N9</accession>
<evidence type="ECO:0000313" key="2">
    <source>
        <dbReference type="EMBL" id="KAG2284798.1"/>
    </source>
</evidence>
<reference evidence="2 3" key="1">
    <citation type="submission" date="2020-02" db="EMBL/GenBank/DDBJ databases">
        <authorList>
            <person name="Ma Q."/>
            <person name="Huang Y."/>
            <person name="Song X."/>
            <person name="Pei D."/>
        </authorList>
    </citation>
    <scope>NUCLEOTIDE SEQUENCE [LARGE SCALE GENOMIC DNA]</scope>
    <source>
        <strain evidence="2">Sxm20200214</strain>
        <tissue evidence="2">Leaf</tissue>
    </source>
</reference>
<feature type="region of interest" description="Disordered" evidence="1">
    <location>
        <begin position="1"/>
        <end position="118"/>
    </location>
</feature>
<dbReference type="AlphaFoldDB" id="A0A8X7R8N9"/>
<protein>
    <submittedName>
        <fullName evidence="2">Uncharacterized protein</fullName>
    </submittedName>
</protein>
<dbReference type="EMBL" id="JAAMPC010000011">
    <property type="protein sequence ID" value="KAG2284798.1"/>
    <property type="molecule type" value="Genomic_DNA"/>
</dbReference>
<evidence type="ECO:0000256" key="1">
    <source>
        <dbReference type="SAM" id="MobiDB-lite"/>
    </source>
</evidence>
<comment type="caution">
    <text evidence="2">The sequence shown here is derived from an EMBL/GenBank/DDBJ whole genome shotgun (WGS) entry which is preliminary data.</text>
</comment>
<keyword evidence="3" id="KW-1185">Reference proteome</keyword>
<proteinExistence type="predicted"/>
<name>A0A8X7R8N9_BRACI</name>
<sequence>MKKLEDESTPSENRNEQSEKKSNRRLNIKGRHTKNRQQPSRGKINRREPSRITPSKRKRATGVKSRPTSPEDKSTSPESKAGRLPPRRWSITGVGFRSDETETGEQENGDLSHFQNNL</sequence>
<dbReference type="Proteomes" id="UP000886595">
    <property type="component" value="Unassembled WGS sequence"/>
</dbReference>